<dbReference type="GO" id="GO:0052881">
    <property type="term" value="F:4-hydroxyphenylacetate 3-monooxygenase activity"/>
    <property type="evidence" value="ECO:0007669"/>
    <property type="project" value="UniProtKB-EC"/>
</dbReference>
<sequence>MTVISGEEYLNRINQMNAEVWIDGKQMKGNISDHPAFSGVMKSQAKLYDLQQKKMDAMTYTSPKTGEKIGLSFLEPKTKEDLEKRRIMIQEWARNSVGMLGRSPDYMNTAVMSFAAAADIFAVEDNRFAENMRNLYERAKNKDLSFTHTFINPQVNRSSTYLENSAKVISAQTIQKNNDGIVVEGARLLATQGGITDEIIVFPTHLASVNKDFAYAFSIPSNTPGLKFICRESFRYKDSAFDHPLGSQFDEIDTIVVFDHVTVPWDRVFCYQNPEASLKIYSESSFYPLIAHQITSRRIVKTEFILGVAQMLVNTINVGEYQHIHEKITEVISGLETLKALLLTSEMNAKLDKWGTMVPDYPPLYTAISMYSHLYPRYCEILQQIGASGLVSIPSEMDFLSDVRSDLETYLQAANTNANDRVKLFRLAWDISMSAFGSRQSLYERFFFGDPVKMASSIYQNYDKEQSISLVETFLKNNCENASLFSKTQEEDS</sequence>
<feature type="domain" description="HpaB/PvcC/4-BUDH C-terminal" evidence="4">
    <location>
        <begin position="280"/>
        <end position="475"/>
    </location>
</feature>
<dbReference type="InterPro" id="IPR004925">
    <property type="entry name" value="HpaB/PvcC/4-BUDH"/>
</dbReference>
<dbReference type="Proteomes" id="UP001357223">
    <property type="component" value="Chromosome"/>
</dbReference>
<gene>
    <name evidence="6" type="primary">hpaB</name>
    <name evidence="6" type="ORF">R4Z09_10750</name>
</gene>
<dbReference type="EC" id="1.14.14.9" evidence="6"/>
<dbReference type="InterPro" id="IPR024674">
    <property type="entry name" value="HpaB/PvcC/4-BUDH_N"/>
</dbReference>
<keyword evidence="7" id="KW-1185">Reference proteome</keyword>
<evidence type="ECO:0000313" key="6">
    <source>
        <dbReference type="EMBL" id="WVX83426.1"/>
    </source>
</evidence>
<dbReference type="Pfam" id="PF03241">
    <property type="entry name" value="HpaB"/>
    <property type="match status" value="1"/>
</dbReference>
<keyword evidence="2" id="KW-0274">FAD</keyword>
<dbReference type="EMBL" id="CP137640">
    <property type="protein sequence ID" value="WVX83426.1"/>
    <property type="molecule type" value="Genomic_DNA"/>
</dbReference>
<evidence type="ECO:0000256" key="2">
    <source>
        <dbReference type="ARBA" id="ARBA00022827"/>
    </source>
</evidence>
<keyword evidence="1" id="KW-0285">Flavoprotein</keyword>
<dbReference type="NCBIfam" id="TIGR02309">
    <property type="entry name" value="HpaB-1"/>
    <property type="match status" value="1"/>
</dbReference>
<dbReference type="InterPro" id="IPR046373">
    <property type="entry name" value="Acyl-CoA_Oxase/DH_mid-dom_sf"/>
</dbReference>
<dbReference type="Gene3D" id="1.10.3140.10">
    <property type="entry name" value="4-hydroxybutyryl-coa dehydratase, domain 1"/>
    <property type="match status" value="1"/>
</dbReference>
<name>A0ABZ2CHZ7_9BACI</name>
<feature type="domain" description="HpaB/PvcC/4-BUDH N-terminal" evidence="5">
    <location>
        <begin position="6"/>
        <end position="269"/>
    </location>
</feature>
<protein>
    <submittedName>
        <fullName evidence="6">4-hydroxyphenylacetate 3-monooxygenase, oxygenase component</fullName>
        <ecNumber evidence="6">1.14.14.9</ecNumber>
    </submittedName>
</protein>
<evidence type="ECO:0000259" key="5">
    <source>
        <dbReference type="Pfam" id="PF11794"/>
    </source>
</evidence>
<evidence type="ECO:0000256" key="3">
    <source>
        <dbReference type="ARBA" id="ARBA00023002"/>
    </source>
</evidence>
<dbReference type="Pfam" id="PF11794">
    <property type="entry name" value="HpaB_N"/>
    <property type="match status" value="1"/>
</dbReference>
<dbReference type="PANTHER" id="PTHR36117:SF3">
    <property type="entry name" value="4-HYDROXYPHENYLACETATE 3-MONOOXYGENASE-RELATED"/>
    <property type="match status" value="1"/>
</dbReference>
<organism evidence="6 7">
    <name type="scientific">Niallia oryzisoli</name>
    <dbReference type="NCBI Taxonomy" id="1737571"/>
    <lineage>
        <taxon>Bacteria</taxon>
        <taxon>Bacillati</taxon>
        <taxon>Bacillota</taxon>
        <taxon>Bacilli</taxon>
        <taxon>Bacillales</taxon>
        <taxon>Bacillaceae</taxon>
        <taxon>Niallia</taxon>
    </lineage>
</organism>
<dbReference type="InterPro" id="IPR009100">
    <property type="entry name" value="AcylCoA_DH/oxidase_NM_dom_sf"/>
</dbReference>
<reference evidence="6 7" key="1">
    <citation type="submission" date="2023-10" db="EMBL/GenBank/DDBJ databases">
        <title>Niallia locisalis sp.nov. isolated from a salt pond sample.</title>
        <authorList>
            <person name="Li X.-J."/>
            <person name="Dong L."/>
        </authorList>
    </citation>
    <scope>NUCLEOTIDE SEQUENCE [LARGE SCALE GENOMIC DNA]</scope>
    <source>
        <strain evidence="6 7">DSM 29761</strain>
    </source>
</reference>
<proteinExistence type="predicted"/>
<dbReference type="InterPro" id="IPR024719">
    <property type="entry name" value="HpaB/PvcC/4-BUDH_C"/>
</dbReference>
<dbReference type="SUPFAM" id="SSF47203">
    <property type="entry name" value="Acyl-CoA dehydrogenase C-terminal domain-like"/>
    <property type="match status" value="1"/>
</dbReference>
<evidence type="ECO:0000313" key="7">
    <source>
        <dbReference type="Proteomes" id="UP001357223"/>
    </source>
</evidence>
<dbReference type="PIRSF" id="PIRSF000331">
    <property type="entry name" value="HpaA_HpaB"/>
    <property type="match status" value="1"/>
</dbReference>
<dbReference type="Gene3D" id="1.20.140.10">
    <property type="entry name" value="Butyryl-CoA Dehydrogenase, subunit A, domain 3"/>
    <property type="match status" value="1"/>
</dbReference>
<dbReference type="InterPro" id="IPR012687">
    <property type="entry name" value="HpaB_Deino-type"/>
</dbReference>
<accession>A0ABZ2CHZ7</accession>
<dbReference type="Gene3D" id="2.40.110.10">
    <property type="entry name" value="Butyryl-CoA Dehydrogenase, subunit A, domain 2"/>
    <property type="match status" value="1"/>
</dbReference>
<evidence type="ECO:0000256" key="1">
    <source>
        <dbReference type="ARBA" id="ARBA00022630"/>
    </source>
</evidence>
<dbReference type="PANTHER" id="PTHR36117">
    <property type="entry name" value="4-HYDROXYPHENYLACETATE 3-MONOOXYGENASE-RELATED"/>
    <property type="match status" value="1"/>
</dbReference>
<dbReference type="SUPFAM" id="SSF56645">
    <property type="entry name" value="Acyl-CoA dehydrogenase NM domain-like"/>
    <property type="match status" value="1"/>
</dbReference>
<dbReference type="RefSeq" id="WP_338452310.1">
    <property type="nucleotide sequence ID" value="NZ_CP137640.1"/>
</dbReference>
<evidence type="ECO:0000259" key="4">
    <source>
        <dbReference type="Pfam" id="PF03241"/>
    </source>
</evidence>
<keyword evidence="3 6" id="KW-0560">Oxidoreductase</keyword>
<dbReference type="InterPro" id="IPR036250">
    <property type="entry name" value="AcylCo_DH-like_C"/>
</dbReference>